<comment type="similarity">
    <text evidence="6">Belongs to the phosphofructokinase type A (PFKA) family. PPi-dependent PFK group II subfamily. Clade 'B2' sub-subfamily.</text>
</comment>
<dbReference type="Gene3D" id="3.40.50.460">
    <property type="entry name" value="Phosphofructokinase domain"/>
    <property type="match status" value="1"/>
</dbReference>
<comment type="function">
    <text evidence="6">Catalyzes the phosphorylation of D-fructose 6-phosphate, the first committing step of glycolysis. Uses inorganic phosphate (PPi) as phosphoryl donor instead of ATP like common ATP-dependent phosphofructokinases (ATP-PFKs), which renders the reaction reversible, and can thus function both in glycolysis and gluconeogenesis. Consistently, PPi-PFK can replace the enzymes of both the forward (ATP-PFK) and reverse (fructose-bisphosphatase (FBPase)) reactions.</text>
</comment>
<keyword evidence="6" id="KW-0324">Glycolysis</keyword>
<dbReference type="KEGG" id="dtn:DTL3_1428"/>
<dbReference type="PANTHER" id="PTHR45770">
    <property type="entry name" value="ATP-DEPENDENT 6-PHOSPHOFRUCTOKINASE 1"/>
    <property type="match status" value="1"/>
</dbReference>
<feature type="binding site" evidence="6">
    <location>
        <begin position="139"/>
        <end position="141"/>
    </location>
    <ligand>
        <name>substrate</name>
    </ligand>
</feature>
<name>A0A0C7NSA1_DEFTU</name>
<dbReference type="InterPro" id="IPR050929">
    <property type="entry name" value="PFKA"/>
</dbReference>
<evidence type="ECO:0000256" key="1">
    <source>
        <dbReference type="ARBA" id="ARBA00001946"/>
    </source>
</evidence>
<reference evidence="9" key="1">
    <citation type="submission" date="2014-11" db="EMBL/GenBank/DDBJ databases">
        <authorList>
            <person name="Wibberg D."/>
        </authorList>
    </citation>
    <scope>NUCLEOTIDE SEQUENCE [LARGE SCALE GENOMIC DNA]</scope>
    <source>
        <strain evidence="9">L3</strain>
    </source>
</reference>
<evidence type="ECO:0000259" key="7">
    <source>
        <dbReference type="Pfam" id="PF00365"/>
    </source>
</evidence>
<dbReference type="GO" id="GO:0046872">
    <property type="term" value="F:metal ion binding"/>
    <property type="evidence" value="ECO:0007669"/>
    <property type="project" value="UniProtKB-KW"/>
</dbReference>
<dbReference type="InterPro" id="IPR000023">
    <property type="entry name" value="Phosphofructokinase_dom"/>
</dbReference>
<feature type="binding site" evidence="6">
    <location>
        <begin position="294"/>
        <end position="297"/>
    </location>
    <ligand>
        <name>substrate</name>
    </ligand>
</feature>
<dbReference type="OrthoDB" id="9802503at2"/>
<keyword evidence="4 6" id="KW-0418">Kinase</keyword>
<feature type="site" description="Important for catalytic activity; stabilizes the transition state when the phosphoryl donor is PPi" evidence="6">
    <location>
        <position position="138"/>
    </location>
</feature>
<dbReference type="GO" id="GO:0006002">
    <property type="term" value="P:fructose 6-phosphate metabolic process"/>
    <property type="evidence" value="ECO:0007669"/>
    <property type="project" value="InterPro"/>
</dbReference>
<feature type="binding site" evidence="6">
    <location>
        <position position="13"/>
    </location>
    <ligand>
        <name>diphosphate</name>
        <dbReference type="ChEBI" id="CHEBI:33019"/>
    </ligand>
</feature>
<comment type="catalytic activity">
    <reaction evidence="6">
        <text>beta-D-fructose 6-phosphate + diphosphate = beta-D-fructose 1,6-bisphosphate + phosphate + H(+)</text>
        <dbReference type="Rhea" id="RHEA:13613"/>
        <dbReference type="ChEBI" id="CHEBI:15378"/>
        <dbReference type="ChEBI" id="CHEBI:32966"/>
        <dbReference type="ChEBI" id="CHEBI:33019"/>
        <dbReference type="ChEBI" id="CHEBI:43474"/>
        <dbReference type="ChEBI" id="CHEBI:57634"/>
        <dbReference type="EC" id="2.7.1.90"/>
    </reaction>
</comment>
<dbReference type="GO" id="GO:0047334">
    <property type="term" value="F:diphosphate-fructose-6-phosphate 1-phosphotransferase activity"/>
    <property type="evidence" value="ECO:0007669"/>
    <property type="project" value="UniProtKB-EC"/>
</dbReference>
<keyword evidence="6" id="KW-0963">Cytoplasm</keyword>
<organism evidence="8 9">
    <name type="scientific">Defluviitoga tunisiensis</name>
    <dbReference type="NCBI Taxonomy" id="1006576"/>
    <lineage>
        <taxon>Bacteria</taxon>
        <taxon>Thermotogati</taxon>
        <taxon>Thermotogota</taxon>
        <taxon>Thermotogae</taxon>
        <taxon>Petrotogales</taxon>
        <taxon>Petrotogaceae</taxon>
        <taxon>Defluviitoga</taxon>
    </lineage>
</organism>
<feature type="site" description="Important for catalytic activity and substrate specificity; stabilizes the transition state when the phosphoryl donor is PPi; prevents ATP from binding by mimicking the alpha-phosphate group of ATP" evidence="6">
    <location>
        <position position="112"/>
    </location>
</feature>
<comment type="subunit">
    <text evidence="6">Homodimer.</text>
</comment>
<comment type="subcellular location">
    <subcellularLocation>
        <location evidence="6">Cytoplasm</location>
    </subcellularLocation>
</comment>
<dbReference type="HOGENOM" id="CLU_020655_1_1_0"/>
<dbReference type="STRING" id="1006576.DTL3_1428"/>
<dbReference type="RefSeq" id="WP_144403498.1">
    <property type="nucleotide sequence ID" value="NZ_LN824141.1"/>
</dbReference>
<comment type="activity regulation">
    <text evidence="6">Non-allosteric.</text>
</comment>
<evidence type="ECO:0000313" key="8">
    <source>
        <dbReference type="EMBL" id="CEP78722.1"/>
    </source>
</evidence>
<dbReference type="GO" id="GO:0003872">
    <property type="term" value="F:6-phosphofructokinase activity"/>
    <property type="evidence" value="ECO:0007669"/>
    <property type="project" value="UniProtKB-UniRule"/>
</dbReference>
<sequence>MKSKNILYAQSGGVTSVINASAYGLISKALKSEEINKIYAGIYGISGILEGNLLDIKEEPIEKIHALSYTPSSAFGSCRRRLKDDDNEGFNRLFQIFDEYNVGYFFYNGGNDSMDTAHKIDQYAIKIGYDLKVIGIPKTIDNDLYGTDHSPGYGSAAKYLAISMLESSIDTRSMSKDSTKIFIMETMGRHAGWLAASTSLAKLNADFGPHIILLPERIFDEDNFVNKVKYEVEKNGYCTIAVSEGIRYKSGSFVSDMGYTDSFGNRQLGDAGRVVANIILTRLGLKVHVAVPDYLQRSSGHIVSKTDREEAIKVGEVALDLALSGISGFMVTINRVSNEPYQVQYGKVPLFEVANNTKYMPEEFIADDGYGVNDKFIKYAKPLIFGESYPDYKDGIPDYVYFPLNEK</sequence>
<dbReference type="InterPro" id="IPR011404">
    <property type="entry name" value="PPi-PFK"/>
</dbReference>
<dbReference type="PATRIC" id="fig|1006576.9.peg.1426"/>
<dbReference type="InterPro" id="IPR022953">
    <property type="entry name" value="ATP_PFK"/>
</dbReference>
<gene>
    <name evidence="6" type="primary">pfp</name>
    <name evidence="8" type="synonym">pfk1</name>
    <name evidence="8" type="ORF">DTL3_1428</name>
</gene>
<keyword evidence="9" id="KW-1185">Reference proteome</keyword>
<evidence type="ECO:0000256" key="6">
    <source>
        <dbReference type="HAMAP-Rule" id="MF_01978"/>
    </source>
</evidence>
<evidence type="ECO:0000256" key="5">
    <source>
        <dbReference type="ARBA" id="ARBA00022842"/>
    </source>
</evidence>
<dbReference type="InterPro" id="IPR035966">
    <property type="entry name" value="PKF_sf"/>
</dbReference>
<comment type="pathway">
    <text evidence="6">Carbohydrate degradation; glycolysis; D-glyceraldehyde 3-phosphate and glycerone phosphate from D-glucose: step 3/4.</text>
</comment>
<dbReference type="UniPathway" id="UPA00109">
    <property type="reaction ID" value="UER00182"/>
</dbReference>
<feature type="active site" description="Proton acceptor" evidence="6">
    <location>
        <position position="141"/>
    </location>
</feature>
<evidence type="ECO:0000313" key="9">
    <source>
        <dbReference type="Proteomes" id="UP000032809"/>
    </source>
</evidence>
<protein>
    <recommendedName>
        <fullName evidence="6">Pyrophosphate--fructose 6-phosphate 1-phosphotransferase</fullName>
        <ecNumber evidence="6">2.7.1.90</ecNumber>
    </recommendedName>
    <alternativeName>
        <fullName evidence="6">6-phosphofructokinase, pyrophosphate dependent</fullName>
    </alternativeName>
    <alternativeName>
        <fullName evidence="6">PPi-dependent phosphofructokinase</fullName>
        <shortName evidence="6">PPi-PFK</shortName>
    </alternativeName>
    <alternativeName>
        <fullName evidence="6">Pyrophosphate-dependent 6-phosphofructose-1-kinase</fullName>
    </alternativeName>
</protein>
<dbReference type="AlphaFoldDB" id="A0A0C7NSA1"/>
<keyword evidence="2 6" id="KW-0808">Transferase</keyword>
<evidence type="ECO:0000256" key="2">
    <source>
        <dbReference type="ARBA" id="ARBA00022679"/>
    </source>
</evidence>
<evidence type="ECO:0000256" key="4">
    <source>
        <dbReference type="ARBA" id="ARBA00022777"/>
    </source>
</evidence>
<feature type="binding site" evidence="6">
    <location>
        <begin position="187"/>
        <end position="189"/>
    </location>
    <ligand>
        <name>substrate</name>
    </ligand>
</feature>
<evidence type="ECO:0000256" key="3">
    <source>
        <dbReference type="ARBA" id="ARBA00022723"/>
    </source>
</evidence>
<feature type="binding site" evidence="6">
    <location>
        <position position="111"/>
    </location>
    <ligand>
        <name>Mg(2+)</name>
        <dbReference type="ChEBI" id="CHEBI:18420"/>
        <note>catalytic</note>
    </ligand>
</feature>
<dbReference type="Gene3D" id="3.40.50.450">
    <property type="match status" value="1"/>
</dbReference>
<feature type="domain" description="Phosphofructokinase" evidence="7">
    <location>
        <begin position="5"/>
        <end position="320"/>
    </location>
</feature>
<proteinExistence type="inferred from homology"/>
<dbReference type="NCBIfam" id="NF010675">
    <property type="entry name" value="PRK14072.1"/>
    <property type="match status" value="1"/>
</dbReference>
<dbReference type="Proteomes" id="UP000032809">
    <property type="component" value="Chromosome I"/>
</dbReference>
<comment type="cofactor">
    <cofactor evidence="1 6">
        <name>Mg(2+)</name>
        <dbReference type="ChEBI" id="CHEBI:18420"/>
    </cofactor>
</comment>
<keyword evidence="5 6" id="KW-0460">Magnesium</keyword>
<feature type="binding site" evidence="6">
    <location>
        <position position="244"/>
    </location>
    <ligand>
        <name>substrate</name>
    </ligand>
</feature>
<dbReference type="GO" id="GO:0005737">
    <property type="term" value="C:cytoplasm"/>
    <property type="evidence" value="ECO:0007669"/>
    <property type="project" value="UniProtKB-SubCell"/>
</dbReference>
<keyword evidence="3 6" id="KW-0479">Metal-binding</keyword>
<dbReference type="PIRSF" id="PIRSF036483">
    <property type="entry name" value="PFK_XF0274"/>
    <property type="match status" value="1"/>
</dbReference>
<dbReference type="EC" id="2.7.1.90" evidence="6"/>
<dbReference type="PRINTS" id="PR00476">
    <property type="entry name" value="PHFRCTKINASE"/>
</dbReference>
<dbReference type="Pfam" id="PF00365">
    <property type="entry name" value="PFK"/>
    <property type="match status" value="1"/>
</dbReference>
<dbReference type="SUPFAM" id="SSF53784">
    <property type="entry name" value="Phosphofructokinase"/>
    <property type="match status" value="1"/>
</dbReference>
<dbReference type="HAMAP" id="MF_01978">
    <property type="entry name" value="Phosphofructokinase_II_B2"/>
    <property type="match status" value="1"/>
</dbReference>
<dbReference type="EMBL" id="LN824141">
    <property type="protein sequence ID" value="CEP78722.1"/>
    <property type="molecule type" value="Genomic_DNA"/>
</dbReference>
<accession>A0A0C7NSA1</accession>